<protein>
    <submittedName>
        <fullName evidence="4">Leucine-rich repeat-containing protein 2</fullName>
    </submittedName>
</protein>
<evidence type="ECO:0000256" key="1">
    <source>
        <dbReference type="ARBA" id="ARBA00022614"/>
    </source>
</evidence>
<dbReference type="PANTHER" id="PTHR48051:SF16">
    <property type="entry name" value="LEUCINE-RICH REPEAT-CONTAINING PROTEIN 2"/>
    <property type="match status" value="1"/>
</dbReference>
<feature type="region of interest" description="Disordered" evidence="3">
    <location>
        <begin position="392"/>
        <end position="429"/>
    </location>
</feature>
<dbReference type="GO" id="GO:0005737">
    <property type="term" value="C:cytoplasm"/>
    <property type="evidence" value="ECO:0007669"/>
    <property type="project" value="TreeGrafter"/>
</dbReference>
<accession>A0A091ED54</accession>
<evidence type="ECO:0000256" key="2">
    <source>
        <dbReference type="ARBA" id="ARBA00022737"/>
    </source>
</evidence>
<dbReference type="SMART" id="SM00369">
    <property type="entry name" value="LRR_TYP"/>
    <property type="match status" value="3"/>
</dbReference>
<dbReference type="Gene3D" id="3.80.10.10">
    <property type="entry name" value="Ribonuclease Inhibitor"/>
    <property type="match status" value="2"/>
</dbReference>
<evidence type="ECO:0000313" key="4">
    <source>
        <dbReference type="EMBL" id="KFO33251.1"/>
    </source>
</evidence>
<feature type="compositionally biased region" description="Basic and acidic residues" evidence="3">
    <location>
        <begin position="355"/>
        <end position="371"/>
    </location>
</feature>
<dbReference type="FunFam" id="3.80.10.10:FF:000425">
    <property type="entry name" value="Leucine-rich repeat-containing protein 2"/>
    <property type="match status" value="1"/>
</dbReference>
<keyword evidence="5" id="KW-1185">Reference proteome</keyword>
<dbReference type="PANTHER" id="PTHR48051">
    <property type="match status" value="1"/>
</dbReference>
<dbReference type="InterPro" id="IPR032675">
    <property type="entry name" value="LRR_dom_sf"/>
</dbReference>
<dbReference type="AlphaFoldDB" id="A0A091ED54"/>
<dbReference type="eggNOG" id="KOG0619">
    <property type="taxonomic scope" value="Eukaryota"/>
</dbReference>
<keyword evidence="2" id="KW-0677">Repeat</keyword>
<organism evidence="4 5">
    <name type="scientific">Fukomys damarensis</name>
    <name type="common">Damaraland mole rat</name>
    <name type="synonym">Cryptomys damarensis</name>
    <dbReference type="NCBI Taxonomy" id="885580"/>
    <lineage>
        <taxon>Eukaryota</taxon>
        <taxon>Metazoa</taxon>
        <taxon>Chordata</taxon>
        <taxon>Craniata</taxon>
        <taxon>Vertebrata</taxon>
        <taxon>Euteleostomi</taxon>
        <taxon>Mammalia</taxon>
        <taxon>Eutheria</taxon>
        <taxon>Euarchontoglires</taxon>
        <taxon>Glires</taxon>
        <taxon>Rodentia</taxon>
        <taxon>Hystricomorpha</taxon>
        <taxon>Bathyergidae</taxon>
        <taxon>Fukomys</taxon>
    </lineage>
</organism>
<reference evidence="4 5" key="1">
    <citation type="submission" date="2013-11" db="EMBL/GenBank/DDBJ databases">
        <title>The Damaraland mole rat (Fukomys damarensis) genome and evolution of African mole rats.</title>
        <authorList>
            <person name="Gladyshev V.N."/>
            <person name="Fang X."/>
        </authorList>
    </citation>
    <scope>NUCLEOTIDE SEQUENCE [LARGE SCALE GENOMIC DNA]</scope>
    <source>
        <tissue evidence="4">Liver</tissue>
    </source>
</reference>
<dbReference type="EMBL" id="KN122104">
    <property type="protein sequence ID" value="KFO33251.1"/>
    <property type="molecule type" value="Genomic_DNA"/>
</dbReference>
<feature type="region of interest" description="Disordered" evidence="3">
    <location>
        <begin position="355"/>
        <end position="377"/>
    </location>
</feature>
<evidence type="ECO:0000256" key="3">
    <source>
        <dbReference type="SAM" id="MobiDB-lite"/>
    </source>
</evidence>
<dbReference type="SMART" id="SM00364">
    <property type="entry name" value="LRR_BAC"/>
    <property type="match status" value="2"/>
</dbReference>
<dbReference type="STRING" id="885580.ENSFDAP00000006800"/>
<sequence length="451" mass="50644">MGHKVVVFDISVVRALWETRVKKHKARQRREAQRLEQSALEKIKQEWNFVAECRRKGIPQAQYCKNGLVDNGARLLDRIEQGSLARRSLCAKDGARRSSRFVFELCGEHWKELPDSLKEQTHLKEWHISNTLIQVIPTYIELFQAMRILDLPKNQILHLPAEIGRLKNLKELNVSFNHLTSIPEALGDCVGLERLDCSGNLELTELPFELSNLKRVTFLDISANKFASVPICVLRMPSLQWLDISSNSLSDLPQDIDRLEELQSFLLYKNKLTYLPQALLNLKKLTLLVVSGDHLVEFPSALCDESSPLKFVSLMDSPIAKTGSEQGQDSTESEQDRRHLDKEFMKAYIEDLKEREGSGLENSPEKLHEQPPDSPSLCHSCGCTKPLEQPLKAGQKEEGCEKARGTRRGQARGEALKRGHTPGAAPALGWLSKASCPHASSPCSEDSGGDV</sequence>
<dbReference type="Pfam" id="PF13855">
    <property type="entry name" value="LRR_8"/>
    <property type="match status" value="2"/>
</dbReference>
<dbReference type="InterPro" id="IPR050216">
    <property type="entry name" value="LRR_domain-containing"/>
</dbReference>
<name>A0A091ED54_FUKDA</name>
<proteinExistence type="predicted"/>
<dbReference type="SUPFAM" id="SSF52058">
    <property type="entry name" value="L domain-like"/>
    <property type="match status" value="1"/>
</dbReference>
<dbReference type="InterPro" id="IPR003591">
    <property type="entry name" value="Leu-rich_rpt_typical-subtyp"/>
</dbReference>
<dbReference type="InterPro" id="IPR001611">
    <property type="entry name" value="Leu-rich_rpt"/>
</dbReference>
<keyword evidence="1" id="KW-0433">Leucine-rich repeat</keyword>
<feature type="region of interest" description="Disordered" evidence="3">
    <location>
        <begin position="320"/>
        <end position="339"/>
    </location>
</feature>
<feature type="compositionally biased region" description="Basic and acidic residues" evidence="3">
    <location>
        <begin position="394"/>
        <end position="404"/>
    </location>
</feature>
<dbReference type="PROSITE" id="PS51450">
    <property type="entry name" value="LRR"/>
    <property type="match status" value="2"/>
</dbReference>
<gene>
    <name evidence="4" type="ORF">H920_05439</name>
</gene>
<dbReference type="Proteomes" id="UP000028990">
    <property type="component" value="Unassembled WGS sequence"/>
</dbReference>
<evidence type="ECO:0000313" key="5">
    <source>
        <dbReference type="Proteomes" id="UP000028990"/>
    </source>
</evidence>